<dbReference type="EMBL" id="CM042884">
    <property type="protein sequence ID" value="KAI4371093.1"/>
    <property type="molecule type" value="Genomic_DNA"/>
</dbReference>
<proteinExistence type="predicted"/>
<evidence type="ECO:0000313" key="2">
    <source>
        <dbReference type="Proteomes" id="UP001057402"/>
    </source>
</evidence>
<comment type="caution">
    <text evidence="1">The sequence shown here is derived from an EMBL/GenBank/DDBJ whole genome shotgun (WGS) entry which is preliminary data.</text>
</comment>
<organism evidence="1 2">
    <name type="scientific">Melastoma candidum</name>
    <dbReference type="NCBI Taxonomy" id="119954"/>
    <lineage>
        <taxon>Eukaryota</taxon>
        <taxon>Viridiplantae</taxon>
        <taxon>Streptophyta</taxon>
        <taxon>Embryophyta</taxon>
        <taxon>Tracheophyta</taxon>
        <taxon>Spermatophyta</taxon>
        <taxon>Magnoliopsida</taxon>
        <taxon>eudicotyledons</taxon>
        <taxon>Gunneridae</taxon>
        <taxon>Pentapetalae</taxon>
        <taxon>rosids</taxon>
        <taxon>malvids</taxon>
        <taxon>Myrtales</taxon>
        <taxon>Melastomataceae</taxon>
        <taxon>Melastomatoideae</taxon>
        <taxon>Melastomateae</taxon>
        <taxon>Melastoma</taxon>
    </lineage>
</organism>
<dbReference type="Proteomes" id="UP001057402">
    <property type="component" value="Chromosome 5"/>
</dbReference>
<evidence type="ECO:0000313" key="1">
    <source>
        <dbReference type="EMBL" id="KAI4371093.1"/>
    </source>
</evidence>
<gene>
    <name evidence="1" type="ORF">MLD38_019363</name>
</gene>
<sequence length="110" mass="12037">MNGLYLRCEKGRHRRKGPCEVLSRKKKHIPLSFVGIPVARTNLEVMNGESSPGNLSQNYDIQKKKSGVSKQETSGLGIIPTRAFGTVFSPPLVEPYGDGQPFNGSPARLL</sequence>
<reference evidence="2" key="1">
    <citation type="journal article" date="2023" name="Front. Plant Sci.">
        <title>Chromosomal-level genome assembly of Melastoma candidum provides insights into trichome evolution.</title>
        <authorList>
            <person name="Zhong Y."/>
            <person name="Wu W."/>
            <person name="Sun C."/>
            <person name="Zou P."/>
            <person name="Liu Y."/>
            <person name="Dai S."/>
            <person name="Zhou R."/>
        </authorList>
    </citation>
    <scope>NUCLEOTIDE SEQUENCE [LARGE SCALE GENOMIC DNA]</scope>
</reference>
<keyword evidence="2" id="KW-1185">Reference proteome</keyword>
<protein>
    <submittedName>
        <fullName evidence="1">Uncharacterized protein</fullName>
    </submittedName>
</protein>
<name>A0ACB9QXW2_9MYRT</name>
<accession>A0ACB9QXW2</accession>